<reference evidence="3" key="1">
    <citation type="submission" date="2017-06" db="EMBL/GenBank/DDBJ databases">
        <authorList>
            <person name="Varghese N."/>
            <person name="Submissions S."/>
        </authorList>
    </citation>
    <scope>NUCLEOTIDE SEQUENCE [LARGE SCALE GENOMIC DNA]</scope>
    <source>
        <strain evidence="3">JCM 23211</strain>
    </source>
</reference>
<dbReference type="PANTHER" id="PTHR42695">
    <property type="entry name" value="GLUTAMINE AMIDOTRANSFERASE YLR126C-RELATED"/>
    <property type="match status" value="1"/>
</dbReference>
<dbReference type="InterPro" id="IPR017926">
    <property type="entry name" value="GATASE"/>
</dbReference>
<dbReference type="SUPFAM" id="SSF52317">
    <property type="entry name" value="Class I glutamine amidotransferase-like"/>
    <property type="match status" value="1"/>
</dbReference>
<sequence>MRVKPPDRTGENLVGTVQRMTEKTPVAVVLVHDRDPALGYRNIGTLVPELQGRGYELEVHSFDYGRDAIPPDLDDAAMVVVMGSPDAAYDDGNHWIGPEIAYLEEAVDRNVPILGVCFGGQLLARVLGGTVAKSQFPEHGFTAVKTEDAALEGPWMEFHEDTFDAPAGATVVAHNDAAQQAFVYGPHLGLQFHPEIDIDSFESWADAWVRDNVEQDDALVTAIREDLKTGEADARKRCSALLDAWLEVG</sequence>
<keyword evidence="3" id="KW-1185">Reference proteome</keyword>
<evidence type="ECO:0000313" key="2">
    <source>
        <dbReference type="EMBL" id="SNT52127.1"/>
    </source>
</evidence>
<keyword evidence="2" id="KW-0808">Transferase</keyword>
<name>A0A239NAX1_9NOCA</name>
<evidence type="ECO:0000313" key="3">
    <source>
        <dbReference type="Proteomes" id="UP000198327"/>
    </source>
</evidence>
<protein>
    <submittedName>
        <fullName evidence="2">GMP synthase - Glutamine amidotransferase</fullName>
    </submittedName>
</protein>
<gene>
    <name evidence="2" type="ORF">SAMN05421642_13420</name>
</gene>
<dbReference type="Proteomes" id="UP000198327">
    <property type="component" value="Unassembled WGS sequence"/>
</dbReference>
<dbReference type="CDD" id="cd01741">
    <property type="entry name" value="GATase1_1"/>
    <property type="match status" value="1"/>
</dbReference>
<dbReference type="InterPro" id="IPR044992">
    <property type="entry name" value="ChyE-like"/>
</dbReference>
<accession>A0A239NAX1</accession>
<keyword evidence="2" id="KW-0315">Glutamine amidotransferase</keyword>
<dbReference type="EMBL" id="FZOW01000034">
    <property type="protein sequence ID" value="SNT52127.1"/>
    <property type="molecule type" value="Genomic_DNA"/>
</dbReference>
<evidence type="ECO:0000259" key="1">
    <source>
        <dbReference type="Pfam" id="PF00117"/>
    </source>
</evidence>
<dbReference type="GO" id="GO:0005829">
    <property type="term" value="C:cytosol"/>
    <property type="evidence" value="ECO:0007669"/>
    <property type="project" value="TreeGrafter"/>
</dbReference>
<dbReference type="Gene3D" id="3.40.50.880">
    <property type="match status" value="1"/>
</dbReference>
<organism evidence="2 3">
    <name type="scientific">Rhodococcoides kyotonense</name>
    <dbReference type="NCBI Taxonomy" id="398843"/>
    <lineage>
        <taxon>Bacteria</taxon>
        <taxon>Bacillati</taxon>
        <taxon>Actinomycetota</taxon>
        <taxon>Actinomycetes</taxon>
        <taxon>Mycobacteriales</taxon>
        <taxon>Nocardiaceae</taxon>
        <taxon>Rhodococcoides</taxon>
    </lineage>
</organism>
<dbReference type="GO" id="GO:0016740">
    <property type="term" value="F:transferase activity"/>
    <property type="evidence" value="ECO:0007669"/>
    <property type="project" value="UniProtKB-KW"/>
</dbReference>
<proteinExistence type="predicted"/>
<dbReference type="PANTHER" id="PTHR42695:SF5">
    <property type="entry name" value="GLUTAMINE AMIDOTRANSFERASE YLR126C-RELATED"/>
    <property type="match status" value="1"/>
</dbReference>
<feature type="domain" description="Glutamine amidotransferase" evidence="1">
    <location>
        <begin position="46"/>
        <end position="197"/>
    </location>
</feature>
<dbReference type="InterPro" id="IPR029062">
    <property type="entry name" value="Class_I_gatase-like"/>
</dbReference>
<dbReference type="PROSITE" id="PS51273">
    <property type="entry name" value="GATASE_TYPE_1"/>
    <property type="match status" value="1"/>
</dbReference>
<dbReference type="AlphaFoldDB" id="A0A239NAX1"/>
<dbReference type="Pfam" id="PF00117">
    <property type="entry name" value="GATase"/>
    <property type="match status" value="1"/>
</dbReference>